<gene>
    <name evidence="2" type="ORF">R3P38DRAFT_2799642</name>
</gene>
<reference evidence="2 3" key="1">
    <citation type="journal article" date="2024" name="J Genomics">
        <title>Draft genome sequencing and assembly of Favolaschia claudopus CIRM-BRFM 2984 isolated from oak limbs.</title>
        <authorList>
            <person name="Navarro D."/>
            <person name="Drula E."/>
            <person name="Chaduli D."/>
            <person name="Cazenave R."/>
            <person name="Ahrendt S."/>
            <person name="Wang J."/>
            <person name="Lipzen A."/>
            <person name="Daum C."/>
            <person name="Barry K."/>
            <person name="Grigoriev I.V."/>
            <person name="Favel A."/>
            <person name="Rosso M.N."/>
            <person name="Martin F."/>
        </authorList>
    </citation>
    <scope>NUCLEOTIDE SEQUENCE [LARGE SCALE GENOMIC DNA]</scope>
    <source>
        <strain evidence="2 3">CIRM-BRFM 2984</strain>
    </source>
</reference>
<proteinExistence type="predicted"/>
<feature type="region of interest" description="Disordered" evidence="1">
    <location>
        <begin position="216"/>
        <end position="243"/>
    </location>
</feature>
<sequence length="279" mass="31514">MTGSIVASTIGVSRQGPTKHRRREDSECEAYNNWSKRLSALDGGAGNCLRCGAYTVIPRKKMCSVRGKLAGRMVQGMEPHGLRKNENDQRTFTIARYSMMGVNSFGAKFEIFLLRKEREEVNTHETDSFGAEGLFSLTCMANASESSASLKILRKHHERSRTTSLKNQQSKSREAKEDSHPKFSTKLRHTSRRFDTRRVLLVGEHVAWWRKWKDAAPTSPPKAASLPSLTHPTELRMSSRKDRPQLRLTEKMSVVETSIVNFDSTLTLHLHLNLGADDD</sequence>
<name>A0AAV9ZZR7_9AGAR</name>
<feature type="compositionally biased region" description="Polar residues" evidence="1">
    <location>
        <begin position="1"/>
        <end position="16"/>
    </location>
</feature>
<accession>A0AAV9ZZR7</accession>
<protein>
    <submittedName>
        <fullName evidence="2">Uncharacterized protein</fullName>
    </submittedName>
</protein>
<feature type="compositionally biased region" description="Basic and acidic residues" evidence="1">
    <location>
        <begin position="233"/>
        <end position="243"/>
    </location>
</feature>
<organism evidence="2 3">
    <name type="scientific">Favolaschia claudopus</name>
    <dbReference type="NCBI Taxonomy" id="2862362"/>
    <lineage>
        <taxon>Eukaryota</taxon>
        <taxon>Fungi</taxon>
        <taxon>Dikarya</taxon>
        <taxon>Basidiomycota</taxon>
        <taxon>Agaricomycotina</taxon>
        <taxon>Agaricomycetes</taxon>
        <taxon>Agaricomycetidae</taxon>
        <taxon>Agaricales</taxon>
        <taxon>Marasmiineae</taxon>
        <taxon>Mycenaceae</taxon>
        <taxon>Favolaschia</taxon>
    </lineage>
</organism>
<feature type="region of interest" description="Disordered" evidence="1">
    <location>
        <begin position="1"/>
        <end position="24"/>
    </location>
</feature>
<feature type="compositionally biased region" description="Basic and acidic residues" evidence="1">
    <location>
        <begin position="171"/>
        <end position="181"/>
    </location>
</feature>
<dbReference type="AlphaFoldDB" id="A0AAV9ZZR7"/>
<evidence type="ECO:0000256" key="1">
    <source>
        <dbReference type="SAM" id="MobiDB-lite"/>
    </source>
</evidence>
<comment type="caution">
    <text evidence="2">The sequence shown here is derived from an EMBL/GenBank/DDBJ whole genome shotgun (WGS) entry which is preliminary data.</text>
</comment>
<evidence type="ECO:0000313" key="2">
    <source>
        <dbReference type="EMBL" id="KAK6996779.1"/>
    </source>
</evidence>
<evidence type="ECO:0000313" key="3">
    <source>
        <dbReference type="Proteomes" id="UP001362999"/>
    </source>
</evidence>
<dbReference type="Proteomes" id="UP001362999">
    <property type="component" value="Unassembled WGS sequence"/>
</dbReference>
<dbReference type="EMBL" id="JAWWNJ010000096">
    <property type="protein sequence ID" value="KAK6996779.1"/>
    <property type="molecule type" value="Genomic_DNA"/>
</dbReference>
<feature type="region of interest" description="Disordered" evidence="1">
    <location>
        <begin position="155"/>
        <end position="188"/>
    </location>
</feature>
<keyword evidence="3" id="KW-1185">Reference proteome</keyword>